<dbReference type="PANTHER" id="PTHR30283">
    <property type="entry name" value="PEROXIDE STRESS RESPONSE PROTEIN YAAA"/>
    <property type="match status" value="1"/>
</dbReference>
<dbReference type="GO" id="GO:0033194">
    <property type="term" value="P:response to hydroperoxide"/>
    <property type="evidence" value="ECO:0007669"/>
    <property type="project" value="TreeGrafter"/>
</dbReference>
<dbReference type="OrthoDB" id="3210767at2"/>
<dbReference type="KEGG" id="cei:CEPID_07655"/>
<dbReference type="STRING" id="1050174.CEPID_07655"/>
<proteinExistence type="predicted"/>
<accession>A0A0G3GQ92</accession>
<evidence type="ECO:0000313" key="2">
    <source>
        <dbReference type="Proteomes" id="UP000035368"/>
    </source>
</evidence>
<dbReference type="PANTHER" id="PTHR30283:SF4">
    <property type="entry name" value="PEROXIDE STRESS RESISTANCE PROTEIN YAAA"/>
    <property type="match status" value="1"/>
</dbReference>
<reference evidence="1 2" key="1">
    <citation type="submission" date="2015-05" db="EMBL/GenBank/DDBJ databases">
        <title>Complete genome sequence of Corynebacterium epidermidicanis DSM 45586, isolated from the skin of a dog suffering from pruritus.</title>
        <authorList>
            <person name="Ruckert C."/>
            <person name="Albersmeier A."/>
            <person name="Winkler A."/>
            <person name="Tauch A."/>
        </authorList>
    </citation>
    <scope>NUCLEOTIDE SEQUENCE [LARGE SCALE GENOMIC DNA]</scope>
    <source>
        <strain evidence="1 2">DSM 45586</strain>
    </source>
</reference>
<dbReference type="Pfam" id="PF03883">
    <property type="entry name" value="H2O2_YaaD"/>
    <property type="match status" value="1"/>
</dbReference>
<organism evidence="1 2">
    <name type="scientific">Corynebacterium epidermidicanis</name>
    <dbReference type="NCBI Taxonomy" id="1050174"/>
    <lineage>
        <taxon>Bacteria</taxon>
        <taxon>Bacillati</taxon>
        <taxon>Actinomycetota</taxon>
        <taxon>Actinomycetes</taxon>
        <taxon>Mycobacteriales</taxon>
        <taxon>Corynebacteriaceae</taxon>
        <taxon>Corynebacterium</taxon>
    </lineage>
</organism>
<dbReference type="Proteomes" id="UP000035368">
    <property type="component" value="Chromosome"/>
</dbReference>
<dbReference type="AlphaFoldDB" id="A0A0G3GQ92"/>
<dbReference type="NCBIfam" id="NF002546">
    <property type="entry name" value="PRK02101.2-4"/>
    <property type="match status" value="1"/>
</dbReference>
<name>A0A0G3GQ92_9CORY</name>
<gene>
    <name evidence="1" type="ORF">CEPID_07655</name>
</gene>
<keyword evidence="2" id="KW-1185">Reference proteome</keyword>
<dbReference type="RefSeq" id="WP_047240428.1">
    <property type="nucleotide sequence ID" value="NZ_CP011541.1"/>
</dbReference>
<protein>
    <recommendedName>
        <fullName evidence="3">Peroxide stress protein YaaA</fullName>
    </recommendedName>
</protein>
<dbReference type="GO" id="GO:0005829">
    <property type="term" value="C:cytosol"/>
    <property type="evidence" value="ECO:0007669"/>
    <property type="project" value="TreeGrafter"/>
</dbReference>
<dbReference type="EMBL" id="CP011541">
    <property type="protein sequence ID" value="AKK03381.1"/>
    <property type="molecule type" value="Genomic_DNA"/>
</dbReference>
<sequence>MLIVLPPSETKAWGGTGAPLDLSSLSFPALGQVRLKNARDLARLSEKRAMEVLGLSDKQREEAVANRALFEAPTMPALERYTGVLYDALSAGSLPVLALERLVVCSALFGLVSASDWIPHYRLSGGTKLPRSRGEVPTMKARWGSLISSELASVDFVVDLRSGTYQQLGRVPGAVTVRVEKDGKVVSHFNKHYRGLVARELALSEVSCASVSEVLDVLREAGMTVEQRSETEICLVV</sequence>
<dbReference type="InterPro" id="IPR005583">
    <property type="entry name" value="YaaA"/>
</dbReference>
<evidence type="ECO:0008006" key="3">
    <source>
        <dbReference type="Google" id="ProtNLM"/>
    </source>
</evidence>
<evidence type="ECO:0000313" key="1">
    <source>
        <dbReference type="EMBL" id="AKK03381.1"/>
    </source>
</evidence>
<dbReference type="PATRIC" id="fig|1050174.4.peg.1541"/>